<evidence type="ECO:0000256" key="6">
    <source>
        <dbReference type="PIRSR" id="PIRSR004869-50"/>
    </source>
</evidence>
<feature type="domain" description="Radical SAM core" evidence="7">
    <location>
        <begin position="66"/>
        <end position="279"/>
    </location>
</feature>
<evidence type="ECO:0000259" key="7">
    <source>
        <dbReference type="PROSITE" id="PS51918"/>
    </source>
</evidence>
<dbReference type="OrthoDB" id="9778883at2"/>
<dbReference type="SFLD" id="SFLDG01101">
    <property type="entry name" value="Uncharacterised_Radical_SAM_Su"/>
    <property type="match status" value="1"/>
</dbReference>
<keyword evidence="1" id="KW-0004">4Fe-4S</keyword>
<dbReference type="PANTHER" id="PTHR30352:SF5">
    <property type="entry name" value="PYRUVATE FORMATE-LYASE 1-ACTIVATING ENZYME"/>
    <property type="match status" value="1"/>
</dbReference>
<dbReference type="GO" id="GO:0051539">
    <property type="term" value="F:4 iron, 4 sulfur cluster binding"/>
    <property type="evidence" value="ECO:0007669"/>
    <property type="project" value="UniProtKB-KW"/>
</dbReference>
<dbReference type="Pfam" id="PF04055">
    <property type="entry name" value="Radical_SAM"/>
    <property type="match status" value="1"/>
</dbReference>
<dbReference type="NCBIfam" id="TIGR04337">
    <property type="entry name" value="AmmeMemoSam_rS"/>
    <property type="match status" value="1"/>
</dbReference>
<dbReference type="STRING" id="877500.GCA_000935065_00924"/>
<evidence type="ECO:0000256" key="3">
    <source>
        <dbReference type="ARBA" id="ARBA00022723"/>
    </source>
</evidence>
<feature type="binding site" evidence="6">
    <location>
        <position position="88"/>
    </location>
    <ligand>
        <name>[4Fe-4S] cluster</name>
        <dbReference type="ChEBI" id="CHEBI:49883"/>
        <note>4Fe-4S-S-AdoMet</note>
    </ligand>
</feature>
<evidence type="ECO:0000256" key="4">
    <source>
        <dbReference type="ARBA" id="ARBA00023004"/>
    </source>
</evidence>
<name>A0A4Q0XV66_9BACT</name>
<reference evidence="8 9" key="1">
    <citation type="submission" date="2017-10" db="EMBL/GenBank/DDBJ databases">
        <title>Genomics of the genus Arcobacter.</title>
        <authorList>
            <person name="Perez-Cataluna A."/>
            <person name="Figueras M.J."/>
        </authorList>
    </citation>
    <scope>NUCLEOTIDE SEQUENCE [LARGE SCALE GENOMIC DNA]</scope>
    <source>
        <strain evidence="8 9">DSM 24636</strain>
    </source>
</reference>
<dbReference type="RefSeq" id="WP_129082942.1">
    <property type="nucleotide sequence ID" value="NZ_CP041070.1"/>
</dbReference>
<dbReference type="InterPro" id="IPR006638">
    <property type="entry name" value="Elp3/MiaA/NifB-like_rSAM"/>
</dbReference>
<dbReference type="InterPro" id="IPR034457">
    <property type="entry name" value="Organic_radical-activating"/>
</dbReference>
<proteinExistence type="predicted"/>
<dbReference type="SUPFAM" id="SSF102114">
    <property type="entry name" value="Radical SAM enzymes"/>
    <property type="match status" value="1"/>
</dbReference>
<sequence>MQYFKTSIKNPDKIVCMLCSYYCNLKAGQVGVCGVNKNTGDKIECLVYGYISALNVDPIEKKPLFHFLPNSKSLSLGTVGCNFHCSFCQNYGISQEKNIDRTNYISPKQIVELARSKGCESISYTYNEPTIFYPYAKDIALEAKKYGIKSVFVSNGFESKEMIDDMKGVIDAINVDLKSFNKKYYKKELGGNLEQILKNLIHFQKNGIWLEVTTLLVPTKNDSKEEISQIVKFIKENLGVNVPWHISAFHPDYKELDLPSTSIDKLKTAYNIAKEEGLNYVYIGNVAFENSTVCPNCKEELISREYFGVRVNKIKEGRCPNCKQKIDGVF</sequence>
<gene>
    <name evidence="8" type="primary">amrS</name>
    <name evidence="8" type="ORF">CRV06_13970</name>
</gene>
<evidence type="ECO:0000256" key="5">
    <source>
        <dbReference type="ARBA" id="ARBA00023014"/>
    </source>
</evidence>
<keyword evidence="9" id="KW-1185">Reference proteome</keyword>
<comment type="caution">
    <text evidence="8">The sequence shown here is derived from an EMBL/GenBank/DDBJ whole genome shotgun (WGS) entry which is preliminary data.</text>
</comment>
<dbReference type="Proteomes" id="UP000290191">
    <property type="component" value="Unassembled WGS sequence"/>
</dbReference>
<dbReference type="AlphaFoldDB" id="A0A4Q0XV66"/>
<evidence type="ECO:0000313" key="8">
    <source>
        <dbReference type="EMBL" id="RXJ61386.1"/>
    </source>
</evidence>
<evidence type="ECO:0000256" key="2">
    <source>
        <dbReference type="ARBA" id="ARBA00022691"/>
    </source>
</evidence>
<dbReference type="PANTHER" id="PTHR30352">
    <property type="entry name" value="PYRUVATE FORMATE-LYASE-ACTIVATING ENZYME"/>
    <property type="match status" value="1"/>
</dbReference>
<dbReference type="GO" id="GO:0003824">
    <property type="term" value="F:catalytic activity"/>
    <property type="evidence" value="ECO:0007669"/>
    <property type="project" value="InterPro"/>
</dbReference>
<comment type="cofactor">
    <cofactor evidence="6">
        <name>[4Fe-4S] cluster</name>
        <dbReference type="ChEBI" id="CHEBI:49883"/>
    </cofactor>
    <text evidence="6">Binds 1 [4Fe-4S] cluster. The cluster is coordinated with 3 cysteines and an exchangeable S-adenosyl-L-methionine.</text>
</comment>
<dbReference type="SFLD" id="SFLDS00029">
    <property type="entry name" value="Radical_SAM"/>
    <property type="match status" value="1"/>
</dbReference>
<keyword evidence="2 6" id="KW-0949">S-adenosyl-L-methionine</keyword>
<dbReference type="PIRSF" id="PIRSF004869">
    <property type="entry name" value="PflX_prd"/>
    <property type="match status" value="1"/>
</dbReference>
<dbReference type="CDD" id="cd01335">
    <property type="entry name" value="Radical_SAM"/>
    <property type="match status" value="1"/>
</dbReference>
<dbReference type="InterPro" id="IPR016431">
    <property type="entry name" value="Pyrv-formate_lyase-activ_prd"/>
</dbReference>
<keyword evidence="3 6" id="KW-0479">Metal-binding</keyword>
<dbReference type="Gene3D" id="3.20.20.70">
    <property type="entry name" value="Aldolase class I"/>
    <property type="match status" value="1"/>
</dbReference>
<feature type="binding site" evidence="6">
    <location>
        <position position="81"/>
    </location>
    <ligand>
        <name>[4Fe-4S] cluster</name>
        <dbReference type="ChEBI" id="CHEBI:49883"/>
        <note>4Fe-4S-S-AdoMet</note>
    </ligand>
</feature>
<dbReference type="InterPro" id="IPR007197">
    <property type="entry name" value="rSAM"/>
</dbReference>
<keyword evidence="5 6" id="KW-0411">Iron-sulfur</keyword>
<organism evidence="8 9">
    <name type="scientific">Halarcobacter anaerophilus</name>
    <dbReference type="NCBI Taxonomy" id="877500"/>
    <lineage>
        <taxon>Bacteria</taxon>
        <taxon>Pseudomonadati</taxon>
        <taxon>Campylobacterota</taxon>
        <taxon>Epsilonproteobacteria</taxon>
        <taxon>Campylobacterales</taxon>
        <taxon>Arcobacteraceae</taxon>
        <taxon>Halarcobacter</taxon>
    </lineage>
</organism>
<dbReference type="InterPro" id="IPR013785">
    <property type="entry name" value="Aldolase_TIM"/>
</dbReference>
<protein>
    <submittedName>
        <fullName evidence="8">AmmeMemoRadiSam system radical SAM enzyme</fullName>
    </submittedName>
</protein>
<accession>A0A4Q0XV66</accession>
<dbReference type="InterPro" id="IPR058240">
    <property type="entry name" value="rSAM_sf"/>
</dbReference>
<dbReference type="SMART" id="SM00729">
    <property type="entry name" value="Elp3"/>
    <property type="match status" value="1"/>
</dbReference>
<feature type="binding site" evidence="6">
    <location>
        <position position="85"/>
    </location>
    <ligand>
        <name>[4Fe-4S] cluster</name>
        <dbReference type="ChEBI" id="CHEBI:49883"/>
        <note>4Fe-4S-S-AdoMet</note>
    </ligand>
</feature>
<dbReference type="PROSITE" id="PS51918">
    <property type="entry name" value="RADICAL_SAM"/>
    <property type="match status" value="1"/>
</dbReference>
<evidence type="ECO:0000256" key="1">
    <source>
        <dbReference type="ARBA" id="ARBA00022485"/>
    </source>
</evidence>
<dbReference type="EMBL" id="PDKO01000016">
    <property type="protein sequence ID" value="RXJ61386.1"/>
    <property type="molecule type" value="Genomic_DNA"/>
</dbReference>
<evidence type="ECO:0000313" key="9">
    <source>
        <dbReference type="Proteomes" id="UP000290191"/>
    </source>
</evidence>
<dbReference type="GO" id="GO:0046872">
    <property type="term" value="F:metal ion binding"/>
    <property type="evidence" value="ECO:0007669"/>
    <property type="project" value="UniProtKB-KW"/>
</dbReference>
<dbReference type="InterPro" id="IPR027596">
    <property type="entry name" value="AmmeMemoSam_rS"/>
</dbReference>
<keyword evidence="4 6" id="KW-0408">Iron</keyword>